<dbReference type="PANTHER" id="PTHR36698">
    <property type="entry name" value="BLL5892 PROTEIN"/>
    <property type="match status" value="1"/>
</dbReference>
<accession>A0AAE3G6X9</accession>
<protein>
    <submittedName>
        <fullName evidence="2">Phospholipid/cholesterol/gamma-HCH transport system substrate-binding protein</fullName>
    </submittedName>
</protein>
<dbReference type="Pfam" id="PF02470">
    <property type="entry name" value="MlaD"/>
    <property type="match status" value="1"/>
</dbReference>
<feature type="domain" description="Mce/MlaD" evidence="1">
    <location>
        <begin position="40"/>
        <end position="115"/>
    </location>
</feature>
<reference evidence="2" key="1">
    <citation type="submission" date="2022-03" db="EMBL/GenBank/DDBJ databases">
        <title>Genomic Encyclopedia of Type Strains, Phase III (KMG-III): the genomes of soil and plant-associated and newly described type strains.</title>
        <authorList>
            <person name="Whitman W."/>
        </authorList>
    </citation>
    <scope>NUCLEOTIDE SEQUENCE</scope>
    <source>
        <strain evidence="2">ANL 6-2</strain>
    </source>
</reference>
<dbReference type="PANTHER" id="PTHR36698:SF2">
    <property type="entry name" value="MCE_MLAD DOMAIN-CONTAINING PROTEIN"/>
    <property type="match status" value="1"/>
</dbReference>
<dbReference type="Proteomes" id="UP001205843">
    <property type="component" value="Unassembled WGS sequence"/>
</dbReference>
<dbReference type="AlphaFoldDB" id="A0AAE3G6X9"/>
<evidence type="ECO:0000259" key="1">
    <source>
        <dbReference type="Pfam" id="PF02470"/>
    </source>
</evidence>
<evidence type="ECO:0000313" key="3">
    <source>
        <dbReference type="Proteomes" id="UP001205843"/>
    </source>
</evidence>
<gene>
    <name evidence="2" type="ORF">J2T57_002673</name>
</gene>
<organism evidence="2 3">
    <name type="scientific">Natronocella acetinitrilica</name>
    <dbReference type="NCBI Taxonomy" id="414046"/>
    <lineage>
        <taxon>Bacteria</taxon>
        <taxon>Pseudomonadati</taxon>
        <taxon>Pseudomonadota</taxon>
        <taxon>Gammaproteobacteria</taxon>
        <taxon>Chromatiales</taxon>
        <taxon>Ectothiorhodospiraceae</taxon>
        <taxon>Natronocella</taxon>
    </lineage>
</organism>
<sequence length="308" mass="33328">METKVSYTLVGLFVLVLGATLAAGAIWLTADFTTYDYETYSVYSRESVSGLNRNSPVTYRGVTVGRIRDVRLYDDDPEQVHILVDIRPGTPLREDTLAQITSQGLTGISLMELTGGTVDAAPPPQPDGEPYPVIGTAPSLISRLDDALTQGLRTLESIEESIRAVLSEDNLTAFGNILGNVDELTTELTTTTRRLDGVLEGANKLLDDTGELGTRLPETLARVDDTLLSFQTLAQDLGVAGNEVAIASREGARSLDELGRATLPQLNELMREIEDLTSGMSRLANELAENPNLLIFGRPRREPGPGEE</sequence>
<evidence type="ECO:0000313" key="2">
    <source>
        <dbReference type="EMBL" id="MCP1675523.1"/>
    </source>
</evidence>
<proteinExistence type="predicted"/>
<dbReference type="RefSeq" id="WP_253479045.1">
    <property type="nucleotide sequence ID" value="NZ_JALJXV010000006.1"/>
</dbReference>
<dbReference type="EMBL" id="JALJXV010000006">
    <property type="protein sequence ID" value="MCP1675523.1"/>
    <property type="molecule type" value="Genomic_DNA"/>
</dbReference>
<name>A0AAE3G6X9_9GAMM</name>
<comment type="caution">
    <text evidence="2">The sequence shown here is derived from an EMBL/GenBank/DDBJ whole genome shotgun (WGS) entry which is preliminary data.</text>
</comment>
<keyword evidence="3" id="KW-1185">Reference proteome</keyword>
<dbReference type="InterPro" id="IPR003399">
    <property type="entry name" value="Mce/MlaD"/>
</dbReference>